<dbReference type="PANTHER" id="PTHR34704">
    <property type="entry name" value="ATPASE"/>
    <property type="match status" value="1"/>
</dbReference>
<dbReference type="AlphaFoldDB" id="O73991"/>
<name>O73991_PYRHO</name>
<feature type="domain" description="ATPase" evidence="1">
    <location>
        <begin position="9"/>
        <end position="82"/>
    </location>
</feature>
<dbReference type="EnsemblBacteria" id="BAA29923">
    <property type="protein sequence ID" value="BAA29923"/>
    <property type="gene ID" value="BAA29923"/>
</dbReference>
<dbReference type="GO" id="GO:0005524">
    <property type="term" value="F:ATP binding"/>
    <property type="evidence" value="ECO:0007669"/>
    <property type="project" value="InterPro"/>
</dbReference>
<proteinExistence type="predicted"/>
<dbReference type="InterPro" id="IPR011579">
    <property type="entry name" value="ATPase_dom"/>
</dbReference>
<reference evidence="2 3" key="1">
    <citation type="journal article" date="1998" name="DNA Res.">
        <title>Complete sequence and gene organization of the genome of a hyper-thermophilic archaebacterium, Pyrococcus horikoshii OT3.</title>
        <authorList>
            <person name="Kawarabayasi Y."/>
            <person name="Sawada M."/>
            <person name="Horikawa H."/>
            <person name="Haikawa Y."/>
            <person name="Hino Y."/>
            <person name="Yamamoto S."/>
            <person name="Sekine M."/>
            <person name="Baba S."/>
            <person name="Kosugi H."/>
            <person name="Hosoyama A."/>
            <person name="Nagai Y."/>
            <person name="Sakai M."/>
            <person name="Ogura K."/>
            <person name="Otuka R."/>
            <person name="Nakazawa H."/>
            <person name="Takamiya M."/>
            <person name="Ohfuku Y."/>
            <person name="Funahashi T."/>
            <person name="Tanaka T."/>
            <person name="Kudoh Y."/>
            <person name="Yamazaki J."/>
            <person name="Kushida N."/>
            <person name="Oguchi A."/>
            <person name="Aoki K."/>
            <person name="Nakamura Y."/>
            <person name="Robb T.F."/>
            <person name="Horikoshi K."/>
            <person name="Masuchi Y."/>
            <person name="Shizuya H."/>
            <person name="Kikuchi H."/>
        </authorList>
    </citation>
    <scope>NUCLEOTIDE SEQUENCE [LARGE SCALE GENOMIC DNA]</scope>
    <source>
        <strain evidence="3">ATCC 700860 / DSM 12428 / JCM 9974 / NBRC 100139 / OT-3</strain>
    </source>
</reference>
<keyword evidence="3" id="KW-1185">Reference proteome</keyword>
<dbReference type="eggNOG" id="arCOG03166">
    <property type="taxonomic scope" value="Archaea"/>
</dbReference>
<evidence type="ECO:0000259" key="1">
    <source>
        <dbReference type="Pfam" id="PF01637"/>
    </source>
</evidence>
<dbReference type="InterPro" id="IPR027417">
    <property type="entry name" value="P-loop_NTPase"/>
</dbReference>
<accession>O73991</accession>
<sequence>MSMILTSKFVDRERELNFLREHYHSGKAELIVIYGRRRIGKTYLLRKFLEETNGIYLLAEENETNLEDFSLRLADYFKDPFLKENPIRTWGLSSRI</sequence>
<dbReference type="STRING" id="70601.gene:9377780"/>
<dbReference type="EMBL" id="BA000001">
    <property type="protein sequence ID" value="BAA29923.1"/>
    <property type="molecule type" value="Genomic_DNA"/>
</dbReference>
<dbReference type="PANTHER" id="PTHR34704:SF1">
    <property type="entry name" value="ATPASE"/>
    <property type="match status" value="1"/>
</dbReference>
<dbReference type="SUPFAM" id="SSF52540">
    <property type="entry name" value="P-loop containing nucleoside triphosphate hydrolases"/>
    <property type="match status" value="1"/>
</dbReference>
<dbReference type="PIR" id="A71133">
    <property type="entry name" value="A71133"/>
</dbReference>
<dbReference type="KEGG" id="pho:PHS026"/>
<protein>
    <recommendedName>
        <fullName evidence="1">ATPase domain-containing protein</fullName>
    </recommendedName>
</protein>
<dbReference type="Proteomes" id="UP000000752">
    <property type="component" value="Chromosome"/>
</dbReference>
<evidence type="ECO:0000313" key="3">
    <source>
        <dbReference type="Proteomes" id="UP000000752"/>
    </source>
</evidence>
<dbReference type="Pfam" id="PF01637">
    <property type="entry name" value="ATPase_2"/>
    <property type="match status" value="1"/>
</dbReference>
<evidence type="ECO:0000313" key="2">
    <source>
        <dbReference type="EMBL" id="BAA29923.1"/>
    </source>
</evidence>
<gene>
    <name evidence="2" type="ORF">PHS026</name>
</gene>
<dbReference type="Gene3D" id="3.40.50.300">
    <property type="entry name" value="P-loop containing nucleotide triphosphate hydrolases"/>
    <property type="match status" value="1"/>
</dbReference>
<organism evidence="2 3">
    <name type="scientific">Pyrococcus horikoshii (strain ATCC 700860 / DSM 12428 / JCM 9974 / NBRC 100139 / OT-3)</name>
    <dbReference type="NCBI Taxonomy" id="70601"/>
    <lineage>
        <taxon>Archaea</taxon>
        <taxon>Methanobacteriati</taxon>
        <taxon>Methanobacteriota</taxon>
        <taxon>Thermococci</taxon>
        <taxon>Thermococcales</taxon>
        <taxon>Thermococcaceae</taxon>
        <taxon>Pyrococcus</taxon>
    </lineage>
</organism>